<name>A0A484F5N5_9EURY</name>
<comment type="caution">
    <text evidence="10">The sequence shown here is derived from an EMBL/GenBank/DDBJ whole genome shotgun (WGS) entry which is preliminary data.</text>
</comment>
<evidence type="ECO:0000313" key="11">
    <source>
        <dbReference type="Proteomes" id="UP000294855"/>
    </source>
</evidence>
<keyword evidence="3 7" id="KW-0812">Transmembrane</keyword>
<organism evidence="10 11">
    <name type="scientific">Methanimicrococcus blatticola</name>
    <dbReference type="NCBI Taxonomy" id="91560"/>
    <lineage>
        <taxon>Archaea</taxon>
        <taxon>Methanobacteriati</taxon>
        <taxon>Methanobacteriota</taxon>
        <taxon>Stenosarchaea group</taxon>
        <taxon>Methanomicrobia</taxon>
        <taxon>Methanosarcinales</taxon>
        <taxon>Methanosarcinaceae</taxon>
        <taxon>Methanimicrococcus</taxon>
    </lineage>
</organism>
<reference evidence="10 11" key="1">
    <citation type="submission" date="2019-03" db="EMBL/GenBank/DDBJ databases">
        <title>Genomic Encyclopedia of Type Strains, Phase IV (KMG-IV): sequencing the most valuable type-strain genomes for metagenomic binning, comparative biology and taxonomic classification.</title>
        <authorList>
            <person name="Goeker M."/>
        </authorList>
    </citation>
    <scope>NUCLEOTIDE SEQUENCE [LARGE SCALE GENOMIC DNA]</scope>
    <source>
        <strain evidence="10 11">DSM 13328</strain>
    </source>
</reference>
<feature type="domain" description="ABC3 transporter permease C-terminal" evidence="8">
    <location>
        <begin position="284"/>
        <end position="397"/>
    </location>
</feature>
<gene>
    <name evidence="10" type="ORF">C7391_1078</name>
</gene>
<accession>A0A484F5N5</accession>
<evidence type="ECO:0000259" key="9">
    <source>
        <dbReference type="Pfam" id="PF12704"/>
    </source>
</evidence>
<keyword evidence="11" id="KW-1185">Reference proteome</keyword>
<sequence>MISISHSAKMAVESLKSSKLRSGLTALGIIIGIAAVIATFTLGASFGAYFSDQISSSGSNYVMIMSLKENLFFDQQVEVVRNTRGVVAVSPILGVDGNVTFMGESHDFRVIGVLEDYEEIGVIPMYDGVFISDQDTSAVVIGKKIAQEEYKNQITTRSSIEITVYNNDTKVYVTQTFRVKGLSGSENTSIVTGADSNSAIYVPLSVLKDMSGRDDYPSMFAMTESNETVKETDAEIEKNLARNLGVSERNLDNDDLIPFMTMNQVEILEQVSSMTQTMQLFLIAIGGISLIVGSVGIMNIMIVTVTERTKEIGTLKALGYTSSDVLILFIIESIVISVIGGAIGTVLGLFISYVGSSLLGISMSLSYGAIVAAIVISVLIGVIAGAYPAKRAADMNPVDALRTV</sequence>
<evidence type="ECO:0000256" key="5">
    <source>
        <dbReference type="ARBA" id="ARBA00023136"/>
    </source>
</evidence>
<feature type="transmembrane region" description="Helical" evidence="7">
    <location>
        <begin position="365"/>
        <end position="387"/>
    </location>
</feature>
<evidence type="ECO:0000256" key="6">
    <source>
        <dbReference type="ARBA" id="ARBA00038076"/>
    </source>
</evidence>
<feature type="transmembrane region" description="Helical" evidence="7">
    <location>
        <begin position="24"/>
        <end position="50"/>
    </location>
</feature>
<evidence type="ECO:0000256" key="4">
    <source>
        <dbReference type="ARBA" id="ARBA00022989"/>
    </source>
</evidence>
<comment type="similarity">
    <text evidence="6">Belongs to the ABC-4 integral membrane protein family.</text>
</comment>
<dbReference type="PANTHER" id="PTHR30572:SF4">
    <property type="entry name" value="ABC TRANSPORTER PERMEASE YTRF"/>
    <property type="match status" value="1"/>
</dbReference>
<dbReference type="RefSeq" id="WP_133517521.1">
    <property type="nucleotide sequence ID" value="NZ_JAHDUW010000003.1"/>
</dbReference>
<dbReference type="Pfam" id="PF12704">
    <property type="entry name" value="MacB_PCD"/>
    <property type="match status" value="1"/>
</dbReference>
<keyword evidence="4 7" id="KW-1133">Transmembrane helix</keyword>
<protein>
    <submittedName>
        <fullName evidence="10">Putative ABC transport system permease protein</fullName>
    </submittedName>
</protein>
<keyword evidence="2" id="KW-1003">Cell membrane</keyword>
<dbReference type="OrthoDB" id="11469at2157"/>
<dbReference type="InterPro" id="IPR025857">
    <property type="entry name" value="MacB_PCD"/>
</dbReference>
<dbReference type="InterPro" id="IPR050250">
    <property type="entry name" value="Macrolide_Exporter_MacB"/>
</dbReference>
<evidence type="ECO:0000256" key="2">
    <source>
        <dbReference type="ARBA" id="ARBA00022475"/>
    </source>
</evidence>
<evidence type="ECO:0000313" key="10">
    <source>
        <dbReference type="EMBL" id="TDQ68879.1"/>
    </source>
</evidence>
<dbReference type="Proteomes" id="UP000294855">
    <property type="component" value="Unassembled WGS sequence"/>
</dbReference>
<keyword evidence="5 7" id="KW-0472">Membrane</keyword>
<evidence type="ECO:0000256" key="3">
    <source>
        <dbReference type="ARBA" id="ARBA00022692"/>
    </source>
</evidence>
<evidence type="ECO:0000256" key="7">
    <source>
        <dbReference type="SAM" id="Phobius"/>
    </source>
</evidence>
<feature type="domain" description="MacB-like periplasmic core" evidence="9">
    <location>
        <begin position="22"/>
        <end position="238"/>
    </location>
</feature>
<evidence type="ECO:0000259" key="8">
    <source>
        <dbReference type="Pfam" id="PF02687"/>
    </source>
</evidence>
<dbReference type="InterPro" id="IPR003838">
    <property type="entry name" value="ABC3_permease_C"/>
</dbReference>
<evidence type="ECO:0000256" key="1">
    <source>
        <dbReference type="ARBA" id="ARBA00004651"/>
    </source>
</evidence>
<comment type="subcellular location">
    <subcellularLocation>
        <location evidence="1">Cell membrane</location>
        <topology evidence="1">Multi-pass membrane protein</topology>
    </subcellularLocation>
</comment>
<dbReference type="EMBL" id="SNYS01000008">
    <property type="protein sequence ID" value="TDQ68879.1"/>
    <property type="molecule type" value="Genomic_DNA"/>
</dbReference>
<proteinExistence type="inferred from homology"/>
<dbReference type="AlphaFoldDB" id="A0A484F5N5"/>
<feature type="transmembrane region" description="Helical" evidence="7">
    <location>
        <begin position="280"/>
        <end position="305"/>
    </location>
</feature>
<dbReference type="GO" id="GO:0022857">
    <property type="term" value="F:transmembrane transporter activity"/>
    <property type="evidence" value="ECO:0007669"/>
    <property type="project" value="TreeGrafter"/>
</dbReference>
<feature type="transmembrane region" description="Helical" evidence="7">
    <location>
        <begin position="326"/>
        <end position="353"/>
    </location>
</feature>
<dbReference type="PANTHER" id="PTHR30572">
    <property type="entry name" value="MEMBRANE COMPONENT OF TRANSPORTER-RELATED"/>
    <property type="match status" value="1"/>
</dbReference>
<dbReference type="Pfam" id="PF02687">
    <property type="entry name" value="FtsX"/>
    <property type="match status" value="1"/>
</dbReference>
<dbReference type="GO" id="GO:0005886">
    <property type="term" value="C:plasma membrane"/>
    <property type="evidence" value="ECO:0007669"/>
    <property type="project" value="UniProtKB-SubCell"/>
</dbReference>